<evidence type="ECO:0000256" key="1">
    <source>
        <dbReference type="ARBA" id="ARBA00004496"/>
    </source>
</evidence>
<dbReference type="NCBIfam" id="NF002834">
    <property type="entry name" value="PRK03011.1-5"/>
    <property type="match status" value="1"/>
</dbReference>
<organism evidence="11 12">
    <name type="scientific">Thermoanaerobacter kivui</name>
    <name type="common">Acetogenium kivui</name>
    <dbReference type="NCBI Taxonomy" id="2325"/>
    <lineage>
        <taxon>Bacteria</taxon>
        <taxon>Bacillati</taxon>
        <taxon>Bacillota</taxon>
        <taxon>Clostridia</taxon>
        <taxon>Thermoanaerobacterales</taxon>
        <taxon>Thermoanaerobacteraceae</taxon>
        <taxon>Thermoanaerobacter</taxon>
    </lineage>
</organism>
<dbReference type="NCBIfam" id="TIGR02707">
    <property type="entry name" value="butyr_kinase"/>
    <property type="match status" value="1"/>
</dbReference>
<dbReference type="GO" id="GO:0008776">
    <property type="term" value="F:acetate kinase activity"/>
    <property type="evidence" value="ECO:0007669"/>
    <property type="project" value="TreeGrafter"/>
</dbReference>
<dbReference type="KEGG" id="tki:TKV_c19340"/>
<evidence type="ECO:0000256" key="6">
    <source>
        <dbReference type="ARBA" id="ARBA00022777"/>
    </source>
</evidence>
<dbReference type="PIRSF" id="PIRSF036458">
    <property type="entry name" value="Butyrate_kin"/>
    <property type="match status" value="1"/>
</dbReference>
<dbReference type="InterPro" id="IPR000890">
    <property type="entry name" value="Aliphatic_acid_kin_short-chain"/>
</dbReference>
<evidence type="ECO:0000256" key="7">
    <source>
        <dbReference type="ARBA" id="ARBA00022840"/>
    </source>
</evidence>
<dbReference type="GO" id="GO:0005524">
    <property type="term" value="F:ATP binding"/>
    <property type="evidence" value="ECO:0007669"/>
    <property type="project" value="UniProtKB-KW"/>
</dbReference>
<dbReference type="InterPro" id="IPR043129">
    <property type="entry name" value="ATPase_NBD"/>
</dbReference>
<dbReference type="InterPro" id="IPR011245">
    <property type="entry name" value="Butyrate_kin"/>
</dbReference>
<dbReference type="GO" id="GO:0047761">
    <property type="term" value="F:butyrate kinase activity"/>
    <property type="evidence" value="ECO:0007669"/>
    <property type="project" value="UniProtKB-UniRule"/>
</dbReference>
<comment type="similarity">
    <text evidence="2 9 10">Belongs to the acetokinase family.</text>
</comment>
<name>A0A097ATE3_THEKI</name>
<dbReference type="HOGENOM" id="CLU_048716_0_0_9"/>
<dbReference type="InterPro" id="IPR023865">
    <property type="entry name" value="Aliphatic_acid_kinase_CS"/>
</dbReference>
<evidence type="ECO:0000256" key="8">
    <source>
        <dbReference type="ARBA" id="ARBA00048596"/>
    </source>
</evidence>
<dbReference type="OrthoDB" id="9771859at2"/>
<evidence type="ECO:0000313" key="11">
    <source>
        <dbReference type="EMBL" id="AIS53081.1"/>
    </source>
</evidence>
<dbReference type="GO" id="GO:0006083">
    <property type="term" value="P:acetate metabolic process"/>
    <property type="evidence" value="ECO:0007669"/>
    <property type="project" value="TreeGrafter"/>
</dbReference>
<dbReference type="PANTHER" id="PTHR21060">
    <property type="entry name" value="ACETATE KINASE"/>
    <property type="match status" value="1"/>
</dbReference>
<dbReference type="EMBL" id="CP009170">
    <property type="protein sequence ID" value="AIS53081.1"/>
    <property type="molecule type" value="Genomic_DNA"/>
</dbReference>
<comment type="catalytic activity">
    <reaction evidence="8 9">
        <text>butanoate + ATP = butanoyl phosphate + ADP</text>
        <dbReference type="Rhea" id="RHEA:13585"/>
        <dbReference type="ChEBI" id="CHEBI:17968"/>
        <dbReference type="ChEBI" id="CHEBI:30616"/>
        <dbReference type="ChEBI" id="CHEBI:58079"/>
        <dbReference type="ChEBI" id="CHEBI:456216"/>
        <dbReference type="EC" id="2.7.2.7"/>
    </reaction>
</comment>
<evidence type="ECO:0000256" key="5">
    <source>
        <dbReference type="ARBA" id="ARBA00022741"/>
    </source>
</evidence>
<evidence type="ECO:0000313" key="12">
    <source>
        <dbReference type="Proteomes" id="UP000029669"/>
    </source>
</evidence>
<reference evidence="12" key="1">
    <citation type="journal article" date="2015" name="Genome Announc.">
        <title>Whole-Genome Sequences of 80 Environmental and Clinical Isolates of Burkholderia pseudomallei.</title>
        <authorList>
            <person name="Johnson S.L."/>
            <person name="Baker A.L."/>
            <person name="Chain P.S."/>
            <person name="Currie B.J."/>
            <person name="Daligault H.E."/>
            <person name="Davenport K.W."/>
            <person name="Davis C.B."/>
            <person name="Inglis T.J."/>
            <person name="Kaestli M."/>
            <person name="Koren S."/>
            <person name="Mayo M."/>
            <person name="Merritt A.J."/>
            <person name="Price E.P."/>
            <person name="Sarovich D.S."/>
            <person name="Warner J."/>
            <person name="Rosovitz M.J."/>
        </authorList>
    </citation>
    <scope>NUCLEOTIDE SEQUENCE [LARGE SCALE GENOMIC DNA]</scope>
    <source>
        <strain evidence="12">DSM 2030</strain>
    </source>
</reference>
<evidence type="ECO:0000256" key="2">
    <source>
        <dbReference type="ARBA" id="ARBA00008748"/>
    </source>
</evidence>
<dbReference type="Proteomes" id="UP000029669">
    <property type="component" value="Chromosome"/>
</dbReference>
<comment type="subcellular location">
    <subcellularLocation>
        <location evidence="1 9">Cytoplasm</location>
    </subcellularLocation>
</comment>
<evidence type="ECO:0000256" key="10">
    <source>
        <dbReference type="RuleBase" id="RU003835"/>
    </source>
</evidence>
<keyword evidence="12" id="KW-1185">Reference proteome</keyword>
<protein>
    <recommendedName>
        <fullName evidence="9">Probable butyrate kinase</fullName>
        <shortName evidence="9">BK</shortName>
        <ecNumber evidence="9">2.7.2.7</ecNumber>
    </recommendedName>
    <alternativeName>
        <fullName evidence="9">Branched-chain carboxylic acid kinase</fullName>
    </alternativeName>
</protein>
<dbReference type="PROSITE" id="PS01076">
    <property type="entry name" value="ACETATE_KINASE_2"/>
    <property type="match status" value="1"/>
</dbReference>
<keyword evidence="7 9" id="KW-0067">ATP-binding</keyword>
<keyword evidence="3 9" id="KW-0963">Cytoplasm</keyword>
<keyword evidence="4 9" id="KW-0808">Transferase</keyword>
<proteinExistence type="inferred from homology"/>
<evidence type="ECO:0000256" key="3">
    <source>
        <dbReference type="ARBA" id="ARBA00022490"/>
    </source>
</evidence>
<keyword evidence="6 9" id="KW-0418">Kinase</keyword>
<evidence type="ECO:0000256" key="4">
    <source>
        <dbReference type="ARBA" id="ARBA00022679"/>
    </source>
</evidence>
<dbReference type="PROSITE" id="PS01075">
    <property type="entry name" value="ACETATE_KINASE_1"/>
    <property type="match status" value="1"/>
</dbReference>
<accession>A0A097ATE3</accession>
<dbReference type="EC" id="2.7.2.7" evidence="9"/>
<dbReference type="eggNOG" id="COG3426">
    <property type="taxonomic scope" value="Bacteria"/>
</dbReference>
<dbReference type="PANTHER" id="PTHR21060:SF3">
    <property type="entry name" value="BUTYRATE KINASE 2-RELATED"/>
    <property type="match status" value="1"/>
</dbReference>
<sequence length="356" mass="39106">MNLLKVLVINPGSTSTKVALYEEEREIVKTEIAHDIEALKKYKSIIEQFDLRLNAINYWIEQNNIKLKEISAIVVRGGLIKPVQSGTYLVNDIMLEDLRKGVGGEHASNLGGLIGRAIGDKYNIPVYTLDPVAVDEMEDVARISGLPELPRKSQSHALNIKACVHRYARENGIKEEKLNLVVAHMGGGISVAAITGGKIVDVNNANQMGPFSPERTGSLPSMKAVDLCYSGKYSFDEMKKKVVGMGGMVAHLGTNDAREVERRIQNGDKKAKLVFEAMAYQIAKEIGRMAAVLKGDVKSIILTGGLAYSKRLIEIIIDMTSFIAPITLYPGGDEMEALRDGALRVLRNIEKPKIYN</sequence>
<gene>
    <name evidence="11" type="primary">buk2</name>
    <name evidence="9" type="synonym">buk</name>
    <name evidence="11" type="ORF">TKV_c19340</name>
</gene>
<dbReference type="PRINTS" id="PR00471">
    <property type="entry name" value="ACETATEKNASE"/>
</dbReference>
<dbReference type="HAMAP" id="MF_00542">
    <property type="entry name" value="Butyrate_kinase"/>
    <property type="match status" value="1"/>
</dbReference>
<keyword evidence="5 9" id="KW-0547">Nucleotide-binding</keyword>
<dbReference type="GO" id="GO:0005737">
    <property type="term" value="C:cytoplasm"/>
    <property type="evidence" value="ECO:0007669"/>
    <property type="project" value="UniProtKB-SubCell"/>
</dbReference>
<evidence type="ECO:0000256" key="9">
    <source>
        <dbReference type="HAMAP-Rule" id="MF_00542"/>
    </source>
</evidence>
<dbReference type="SUPFAM" id="SSF53067">
    <property type="entry name" value="Actin-like ATPase domain"/>
    <property type="match status" value="2"/>
</dbReference>
<dbReference type="CDD" id="cd24011">
    <property type="entry name" value="ASKHA_NBD_BK"/>
    <property type="match status" value="1"/>
</dbReference>
<dbReference type="Gene3D" id="3.30.420.40">
    <property type="match status" value="2"/>
</dbReference>
<dbReference type="Pfam" id="PF00871">
    <property type="entry name" value="Acetate_kinase"/>
    <property type="match status" value="1"/>
</dbReference>
<dbReference type="STRING" id="2325.TKV_c19340"/>
<dbReference type="AlphaFoldDB" id="A0A097ATE3"/>